<name>A0A6M3KLY1_9ZZZZ</name>
<feature type="region of interest" description="Disordered" evidence="1">
    <location>
        <begin position="116"/>
        <end position="167"/>
    </location>
</feature>
<feature type="compositionally biased region" description="Basic and acidic residues" evidence="1">
    <location>
        <begin position="116"/>
        <end position="128"/>
    </location>
</feature>
<feature type="compositionally biased region" description="Basic and acidic residues" evidence="1">
    <location>
        <begin position="149"/>
        <end position="159"/>
    </location>
</feature>
<evidence type="ECO:0000313" key="2">
    <source>
        <dbReference type="EMBL" id="QJA66819.1"/>
    </source>
</evidence>
<protein>
    <submittedName>
        <fullName evidence="3">Uncharacterized protein</fullName>
    </submittedName>
</protein>
<proteinExistence type="predicted"/>
<gene>
    <name evidence="3" type="ORF">MM415A00321_0033</name>
    <name evidence="2" type="ORF">MM415B00326_0019</name>
</gene>
<dbReference type="EMBL" id="MT141561">
    <property type="protein sequence ID" value="QJA66819.1"/>
    <property type="molecule type" value="Genomic_DNA"/>
</dbReference>
<evidence type="ECO:0000256" key="1">
    <source>
        <dbReference type="SAM" id="MobiDB-lite"/>
    </source>
</evidence>
<feature type="compositionally biased region" description="Polar residues" evidence="1">
    <location>
        <begin position="135"/>
        <end position="148"/>
    </location>
</feature>
<accession>A0A6M3KLY1</accession>
<organism evidence="3">
    <name type="scientific">viral metagenome</name>
    <dbReference type="NCBI Taxonomy" id="1070528"/>
    <lineage>
        <taxon>unclassified sequences</taxon>
        <taxon>metagenomes</taxon>
        <taxon>organismal metagenomes</taxon>
    </lineage>
</organism>
<evidence type="ECO:0000313" key="3">
    <source>
        <dbReference type="EMBL" id="QJA83053.1"/>
    </source>
</evidence>
<reference evidence="3" key="1">
    <citation type="submission" date="2020-03" db="EMBL/GenBank/DDBJ databases">
        <title>The deep terrestrial virosphere.</title>
        <authorList>
            <person name="Holmfeldt K."/>
            <person name="Nilsson E."/>
            <person name="Simone D."/>
            <person name="Lopez-Fernandez M."/>
            <person name="Wu X."/>
            <person name="de Brujin I."/>
            <person name="Lundin D."/>
            <person name="Andersson A."/>
            <person name="Bertilsson S."/>
            <person name="Dopson M."/>
        </authorList>
    </citation>
    <scope>NUCLEOTIDE SEQUENCE</scope>
    <source>
        <strain evidence="3">MM415A00321</strain>
        <strain evidence="2">MM415B00326</strain>
    </source>
</reference>
<dbReference type="AlphaFoldDB" id="A0A6M3KLY1"/>
<sequence>MDAKMSGYTPLFSSIVRSSIWDEDKATRIVWITMLALAESDGSIEGSIKGLAHEARVTLTECKTALEILKAPDPYSRTTDNDGRRIKEMPGGWIVLNHKLYREKAKSRAEYYKKWRDSKKEKKEDNNTKDVNVNSNSNSETARNNAQQLRKEQKKETKPHSTTSSERIISAWQKLPLPLEKKSFGSADILAIERQLSVLAEDPIEPLHESMILEAIENYGKALNLPSSQTYKHKLYSWLFKGHVRKYMSYAFDIDHHDSSKFRKGKGTDIQTEYEKLKASGDL</sequence>
<dbReference type="EMBL" id="MT142502">
    <property type="protein sequence ID" value="QJA83053.1"/>
    <property type="molecule type" value="Genomic_DNA"/>
</dbReference>